<dbReference type="Proteomes" id="UP000265541">
    <property type="component" value="Unassembled WGS sequence"/>
</dbReference>
<sequence length="77" mass="8673">MNKNKKRHRFDFLPNRLNKYSIRKFTNGIASVLIGSTILLGAVIDKEADAAEQQPTPEVYGQTDNNYKSESNKSNSV</sequence>
<dbReference type="NCBIfam" id="TIGR01168">
    <property type="entry name" value="YSIRK_signal"/>
    <property type="match status" value="1"/>
</dbReference>
<keyword evidence="3" id="KW-1133">Transmembrane helix</keyword>
<comment type="caution">
    <text evidence="5">The sequence shown here is derived from an EMBL/GenBank/DDBJ whole genome shotgun (WGS) entry which is preliminary data.</text>
</comment>
<evidence type="ECO:0000256" key="1">
    <source>
        <dbReference type="ARBA" id="ARBA00022729"/>
    </source>
</evidence>
<feature type="region of interest" description="Disordered" evidence="2">
    <location>
        <begin position="50"/>
        <end position="77"/>
    </location>
</feature>
<evidence type="ECO:0000313" key="5">
    <source>
        <dbReference type="EMBL" id="RIP29197.1"/>
    </source>
</evidence>
<keyword evidence="3" id="KW-0472">Membrane</keyword>
<dbReference type="EMBL" id="QYJN01000126">
    <property type="protein sequence ID" value="RIP29197.1"/>
    <property type="molecule type" value="Genomic_DNA"/>
</dbReference>
<organism evidence="5 6">
    <name type="scientific">Staphylococcus gallinarum</name>
    <dbReference type="NCBI Taxonomy" id="1293"/>
    <lineage>
        <taxon>Bacteria</taxon>
        <taxon>Bacillati</taxon>
        <taxon>Bacillota</taxon>
        <taxon>Bacilli</taxon>
        <taxon>Bacillales</taxon>
        <taxon>Staphylococcaceae</taxon>
        <taxon>Staphylococcus</taxon>
    </lineage>
</organism>
<dbReference type="AlphaFoldDB" id="A0A3A0V6Y2"/>
<dbReference type="Pfam" id="PF04650">
    <property type="entry name" value="YSIRK_signal"/>
    <property type="match status" value="1"/>
</dbReference>
<name>A0A3A0V6Y2_STAGA</name>
<feature type="domain" description="YSIRK Gram-positive signal peptide" evidence="4">
    <location>
        <begin position="15"/>
        <end position="40"/>
    </location>
</feature>
<dbReference type="OrthoDB" id="2414488at2"/>
<evidence type="ECO:0000256" key="2">
    <source>
        <dbReference type="SAM" id="MobiDB-lite"/>
    </source>
</evidence>
<keyword evidence="3" id="KW-0812">Transmembrane</keyword>
<protein>
    <submittedName>
        <fullName evidence="5">YSIRK-type signal peptide-containing protein</fullName>
    </submittedName>
</protein>
<gene>
    <name evidence="5" type="ORF">BUZ14_14250</name>
</gene>
<evidence type="ECO:0000256" key="3">
    <source>
        <dbReference type="SAM" id="Phobius"/>
    </source>
</evidence>
<accession>A0A3A0V6Y2</accession>
<evidence type="ECO:0000313" key="6">
    <source>
        <dbReference type="Proteomes" id="UP000265541"/>
    </source>
</evidence>
<reference evidence="5 6" key="1">
    <citation type="journal article" date="2016" name="Front. Microbiol.">
        <title>Comprehensive Phylogenetic Analysis of Bovine Non-aureus Staphylococci Species Based on Whole-Genome Sequencing.</title>
        <authorList>
            <person name="Naushad S."/>
            <person name="Barkema H.W."/>
            <person name="Luby C."/>
            <person name="Condas L.A."/>
            <person name="Nobrega D.B."/>
            <person name="Carson D.A."/>
            <person name="De Buck J."/>
        </authorList>
    </citation>
    <scope>NUCLEOTIDE SEQUENCE [LARGE SCALE GENOMIC DNA]</scope>
    <source>
        <strain evidence="5 6">SNUC 4781</strain>
    </source>
</reference>
<proteinExistence type="predicted"/>
<feature type="transmembrane region" description="Helical" evidence="3">
    <location>
        <begin position="25"/>
        <end position="44"/>
    </location>
</feature>
<feature type="non-terminal residue" evidence="5">
    <location>
        <position position="77"/>
    </location>
</feature>
<dbReference type="RefSeq" id="WP_119486353.1">
    <property type="nucleotide sequence ID" value="NZ_QYJN01000126.1"/>
</dbReference>
<evidence type="ECO:0000259" key="4">
    <source>
        <dbReference type="Pfam" id="PF04650"/>
    </source>
</evidence>
<feature type="compositionally biased region" description="Low complexity" evidence="2">
    <location>
        <begin position="65"/>
        <end position="77"/>
    </location>
</feature>
<keyword evidence="1" id="KW-0732">Signal</keyword>
<dbReference type="InterPro" id="IPR005877">
    <property type="entry name" value="YSIRK_signal_dom"/>
</dbReference>